<name>A0A0W0F9E3_MONRR</name>
<organism evidence="2 3">
    <name type="scientific">Moniliophthora roreri</name>
    <name type="common">Frosty pod rot fungus</name>
    <name type="synonym">Monilia roreri</name>
    <dbReference type="NCBI Taxonomy" id="221103"/>
    <lineage>
        <taxon>Eukaryota</taxon>
        <taxon>Fungi</taxon>
        <taxon>Dikarya</taxon>
        <taxon>Basidiomycota</taxon>
        <taxon>Agaricomycotina</taxon>
        <taxon>Agaricomycetes</taxon>
        <taxon>Agaricomycetidae</taxon>
        <taxon>Agaricales</taxon>
        <taxon>Marasmiineae</taxon>
        <taxon>Marasmiaceae</taxon>
        <taxon>Moniliophthora</taxon>
    </lineage>
</organism>
<evidence type="ECO:0000313" key="3">
    <source>
        <dbReference type="Proteomes" id="UP000054988"/>
    </source>
</evidence>
<dbReference type="PROSITE" id="PS50181">
    <property type="entry name" value="FBOX"/>
    <property type="match status" value="1"/>
</dbReference>
<sequence>MTTLPTEIWEIIVDYSSSRDLHHLLLVSKQVYHATLPRRYRTLDLTRTVNLVRYFQILLCNLEAARSVRSLKIHQTANKLQSFPLSAFLRLFNRVLPLLSNLQKLFIELDNDDYFDHLFKSKLGTIISRHTFPSMHTCILRMPFPSSSTVIRGFLERHSMNLIKLGMGDLGNSSGSGHSLAEAAPSKLKLPILKEVISSSDLGMIQLLSIVSTPKARSFSVFGVKAGSQKRKDVIRAIKQSTRFRTLHLHFNVGDGWLNMLDELSIQLPDIRSISIIIRRMSFPLYQERRDYNSVACCLKRFTRVSKIVLRVEIAPDRCLFIGPVHKQHGDIVKLVANCQSVSRFALPGEFRCCPPHIFHANLAILYPGTYQWRRIAGDLWVPAEHSKDWLKWTTCELNKRTFPALQSLLAHFESLVDRNPGIGEVLRAYNDATELVPTKNKDDQVKVTRVTLDLVALGCELGFWWFRSFNLDRYKAFRDQMAVQFSPLAEPNRKVYIHDW</sequence>
<feature type="domain" description="F-box" evidence="1">
    <location>
        <begin position="1"/>
        <end position="43"/>
    </location>
</feature>
<dbReference type="InterPro" id="IPR001810">
    <property type="entry name" value="F-box_dom"/>
</dbReference>
<dbReference type="EMBL" id="LATX01002193">
    <property type="protein sequence ID" value="KTB32967.1"/>
    <property type="molecule type" value="Genomic_DNA"/>
</dbReference>
<proteinExistence type="predicted"/>
<evidence type="ECO:0000259" key="1">
    <source>
        <dbReference type="PROSITE" id="PS50181"/>
    </source>
</evidence>
<accession>A0A0W0F9E3</accession>
<protein>
    <recommendedName>
        <fullName evidence="1">F-box domain-containing protein</fullName>
    </recommendedName>
</protein>
<dbReference type="Proteomes" id="UP000054988">
    <property type="component" value="Unassembled WGS sequence"/>
</dbReference>
<dbReference type="AlphaFoldDB" id="A0A0W0F9E3"/>
<comment type="caution">
    <text evidence="2">The sequence shown here is derived from an EMBL/GenBank/DDBJ whole genome shotgun (WGS) entry which is preliminary data.</text>
</comment>
<gene>
    <name evidence="2" type="ORF">WG66_14437</name>
</gene>
<reference evidence="2 3" key="1">
    <citation type="submission" date="2015-12" db="EMBL/GenBank/DDBJ databases">
        <title>Draft genome sequence of Moniliophthora roreri, the causal agent of frosty pod rot of cacao.</title>
        <authorList>
            <person name="Aime M.C."/>
            <person name="Diaz-Valderrama J.R."/>
            <person name="Kijpornyongpan T."/>
            <person name="Phillips-Mora W."/>
        </authorList>
    </citation>
    <scope>NUCLEOTIDE SEQUENCE [LARGE SCALE GENOMIC DNA]</scope>
    <source>
        <strain evidence="2 3">MCA 2952</strain>
    </source>
</reference>
<evidence type="ECO:0000313" key="2">
    <source>
        <dbReference type="EMBL" id="KTB32967.1"/>
    </source>
</evidence>